<accession>A0A1I5RTL1</accession>
<evidence type="ECO:0000256" key="7">
    <source>
        <dbReference type="ARBA" id="ARBA00022777"/>
    </source>
</evidence>
<evidence type="ECO:0000313" key="12">
    <source>
        <dbReference type="EMBL" id="SFP61862.1"/>
    </source>
</evidence>
<proteinExistence type="inferred from homology"/>
<feature type="binding site" evidence="11">
    <location>
        <position position="168"/>
    </location>
    <ligand>
        <name>substrate</name>
    </ligand>
</feature>
<comment type="catalytic activity">
    <reaction evidence="10 11">
        <text>shikimate + ATP = 3-phosphoshikimate + ADP + H(+)</text>
        <dbReference type="Rhea" id="RHEA:13121"/>
        <dbReference type="ChEBI" id="CHEBI:15378"/>
        <dbReference type="ChEBI" id="CHEBI:30616"/>
        <dbReference type="ChEBI" id="CHEBI:36208"/>
        <dbReference type="ChEBI" id="CHEBI:145989"/>
        <dbReference type="ChEBI" id="CHEBI:456216"/>
        <dbReference type="EC" id="2.7.1.71"/>
    </reaction>
</comment>
<dbReference type="PROSITE" id="PS01128">
    <property type="entry name" value="SHIKIMATE_KINASE"/>
    <property type="match status" value="1"/>
</dbReference>
<keyword evidence="11" id="KW-0963">Cytoplasm</keyword>
<name>A0A1I5RTL1_9SPHN</name>
<dbReference type="GO" id="GO:0005524">
    <property type="term" value="F:ATP binding"/>
    <property type="evidence" value="ECO:0007669"/>
    <property type="project" value="UniProtKB-UniRule"/>
</dbReference>
<comment type="similarity">
    <text evidence="2 11">Belongs to the shikimate kinase family.</text>
</comment>
<organism evidence="12 13">
    <name type="scientific">Sphingomonas rubra</name>
    <dbReference type="NCBI Taxonomy" id="634430"/>
    <lineage>
        <taxon>Bacteria</taxon>
        <taxon>Pseudomonadati</taxon>
        <taxon>Pseudomonadota</taxon>
        <taxon>Alphaproteobacteria</taxon>
        <taxon>Sphingomonadales</taxon>
        <taxon>Sphingomonadaceae</taxon>
        <taxon>Sphingomonas</taxon>
    </lineage>
</organism>
<dbReference type="UniPathway" id="UPA00053">
    <property type="reaction ID" value="UER00088"/>
</dbReference>
<dbReference type="GO" id="GO:0009073">
    <property type="term" value="P:aromatic amino acid family biosynthetic process"/>
    <property type="evidence" value="ECO:0007669"/>
    <property type="project" value="UniProtKB-KW"/>
</dbReference>
<keyword evidence="13" id="KW-1185">Reference proteome</keyword>
<sequence length="205" mass="22508">MCGCRARFCAIGDGLYSAAMPQSHSPERRPRTPRPIVLVGLMGVGKSTVGRRLALRLRLPFVDADHEIEAAAGMTVAEIFDRFGEPYFRDGERRVIARLMDGSPKVIATGGGAFVNEATRALILEQATSVWLHADTAVLAERVRRRDTRPLLRGKDPKVVLAELAAVRDPIYAQAHVHVSSRKGPHEATVAAILRAINERREART</sequence>
<evidence type="ECO:0000256" key="6">
    <source>
        <dbReference type="ARBA" id="ARBA00022741"/>
    </source>
</evidence>
<dbReference type="InterPro" id="IPR023000">
    <property type="entry name" value="Shikimate_kinase_CS"/>
</dbReference>
<evidence type="ECO:0000256" key="8">
    <source>
        <dbReference type="ARBA" id="ARBA00022840"/>
    </source>
</evidence>
<evidence type="ECO:0000256" key="4">
    <source>
        <dbReference type="ARBA" id="ARBA00022605"/>
    </source>
</evidence>
<dbReference type="EMBL" id="FOXP01000004">
    <property type="protein sequence ID" value="SFP61862.1"/>
    <property type="molecule type" value="Genomic_DNA"/>
</dbReference>
<dbReference type="InterPro" id="IPR027417">
    <property type="entry name" value="P-loop_NTPase"/>
</dbReference>
<dbReference type="SUPFAM" id="SSF52540">
    <property type="entry name" value="P-loop containing nucleoside triphosphate hydrolases"/>
    <property type="match status" value="1"/>
</dbReference>
<reference evidence="12 13" key="1">
    <citation type="submission" date="2016-10" db="EMBL/GenBank/DDBJ databases">
        <authorList>
            <person name="de Groot N.N."/>
        </authorList>
    </citation>
    <scope>NUCLEOTIDE SEQUENCE [LARGE SCALE GENOMIC DNA]</scope>
    <source>
        <strain evidence="12 13">CGMCC 1.9113</strain>
    </source>
</reference>
<dbReference type="GO" id="GO:0004765">
    <property type="term" value="F:shikimate kinase activity"/>
    <property type="evidence" value="ECO:0007669"/>
    <property type="project" value="UniProtKB-UniRule"/>
</dbReference>
<dbReference type="PANTHER" id="PTHR21087:SF16">
    <property type="entry name" value="SHIKIMATE KINASE 1, CHLOROPLASTIC"/>
    <property type="match status" value="1"/>
</dbReference>
<keyword evidence="8 11" id="KW-0067">ATP-binding</keyword>
<dbReference type="GO" id="GO:0000287">
    <property type="term" value="F:magnesium ion binding"/>
    <property type="evidence" value="ECO:0007669"/>
    <property type="project" value="UniProtKB-UniRule"/>
</dbReference>
<keyword evidence="11" id="KW-0460">Magnesium</keyword>
<evidence type="ECO:0000313" key="13">
    <source>
        <dbReference type="Proteomes" id="UP000199586"/>
    </source>
</evidence>
<keyword evidence="7 11" id="KW-0418">Kinase</keyword>
<feature type="binding site" evidence="11">
    <location>
        <position position="149"/>
    </location>
    <ligand>
        <name>ATP</name>
        <dbReference type="ChEBI" id="CHEBI:30616"/>
    </ligand>
</feature>
<comment type="caution">
    <text evidence="11">Lacks conserved residue(s) required for the propagation of feature annotation.</text>
</comment>
<keyword evidence="9 11" id="KW-0057">Aromatic amino acid biosynthesis</keyword>
<dbReference type="GO" id="GO:0005829">
    <property type="term" value="C:cytosol"/>
    <property type="evidence" value="ECO:0007669"/>
    <property type="project" value="TreeGrafter"/>
</dbReference>
<evidence type="ECO:0000256" key="3">
    <source>
        <dbReference type="ARBA" id="ARBA00012154"/>
    </source>
</evidence>
<feature type="binding site" evidence="11">
    <location>
        <position position="111"/>
    </location>
    <ligand>
        <name>substrate</name>
    </ligand>
</feature>
<feature type="binding site" evidence="11">
    <location>
        <begin position="43"/>
        <end position="48"/>
    </location>
    <ligand>
        <name>ATP</name>
        <dbReference type="ChEBI" id="CHEBI:30616"/>
    </ligand>
</feature>
<feature type="binding site" evidence="11">
    <location>
        <position position="65"/>
    </location>
    <ligand>
        <name>substrate</name>
    </ligand>
</feature>
<comment type="subcellular location">
    <subcellularLocation>
        <location evidence="11">Cytoplasm</location>
    </subcellularLocation>
</comment>
<feature type="binding site" evidence="11">
    <location>
        <position position="47"/>
    </location>
    <ligand>
        <name>Mg(2+)</name>
        <dbReference type="ChEBI" id="CHEBI:18420"/>
    </ligand>
</feature>
<dbReference type="Proteomes" id="UP000199586">
    <property type="component" value="Unassembled WGS sequence"/>
</dbReference>
<keyword evidence="4 11" id="KW-0028">Amino-acid biosynthesis</keyword>
<keyword evidence="5 11" id="KW-0808">Transferase</keyword>
<dbReference type="PANTHER" id="PTHR21087">
    <property type="entry name" value="SHIKIMATE KINASE"/>
    <property type="match status" value="1"/>
</dbReference>
<dbReference type="STRING" id="634430.SAMN04488241_104116"/>
<evidence type="ECO:0000256" key="9">
    <source>
        <dbReference type="ARBA" id="ARBA00023141"/>
    </source>
</evidence>
<protein>
    <recommendedName>
        <fullName evidence="3 11">Shikimate kinase</fullName>
        <shortName evidence="11">SK</shortName>
        <ecNumber evidence="3 11">2.7.1.71</ecNumber>
    </recommendedName>
</protein>
<dbReference type="AlphaFoldDB" id="A0A1I5RTL1"/>
<evidence type="ECO:0000256" key="5">
    <source>
        <dbReference type="ARBA" id="ARBA00022679"/>
    </source>
</evidence>
<dbReference type="Pfam" id="PF01202">
    <property type="entry name" value="SKI"/>
    <property type="match status" value="1"/>
</dbReference>
<evidence type="ECO:0000256" key="10">
    <source>
        <dbReference type="ARBA" id="ARBA00048567"/>
    </source>
</evidence>
<keyword evidence="11" id="KW-0479">Metal-binding</keyword>
<dbReference type="GO" id="GO:0008652">
    <property type="term" value="P:amino acid biosynthetic process"/>
    <property type="evidence" value="ECO:0007669"/>
    <property type="project" value="UniProtKB-KW"/>
</dbReference>
<dbReference type="InterPro" id="IPR000623">
    <property type="entry name" value="Shikimate_kinase/TSH1"/>
</dbReference>
<dbReference type="PRINTS" id="PR01100">
    <property type="entry name" value="SHIKIMTKNASE"/>
</dbReference>
<dbReference type="EC" id="2.7.1.71" evidence="3 11"/>
<keyword evidence="6 11" id="KW-0547">Nucleotide-binding</keyword>
<evidence type="ECO:0000256" key="2">
    <source>
        <dbReference type="ARBA" id="ARBA00006997"/>
    </source>
</evidence>
<dbReference type="NCBIfam" id="NF010552">
    <property type="entry name" value="PRK13946.1"/>
    <property type="match status" value="1"/>
</dbReference>
<evidence type="ECO:0000256" key="1">
    <source>
        <dbReference type="ARBA" id="ARBA00004842"/>
    </source>
</evidence>
<dbReference type="GO" id="GO:0009423">
    <property type="term" value="P:chorismate biosynthetic process"/>
    <property type="evidence" value="ECO:0007669"/>
    <property type="project" value="UniProtKB-UniRule"/>
</dbReference>
<comment type="function">
    <text evidence="11">Catalyzes the specific phosphorylation of the 3-hydroxyl group of shikimic acid using ATP as a cosubstrate.</text>
</comment>
<comment type="cofactor">
    <cofactor evidence="11">
        <name>Mg(2+)</name>
        <dbReference type="ChEBI" id="CHEBI:18420"/>
    </cofactor>
    <text evidence="11">Binds 1 Mg(2+) ion per subunit.</text>
</comment>
<dbReference type="CDD" id="cd00464">
    <property type="entry name" value="SK"/>
    <property type="match status" value="1"/>
</dbReference>
<comment type="pathway">
    <text evidence="1 11">Metabolic intermediate biosynthesis; chorismate biosynthesis; chorismate from D-erythrose 4-phosphate and phosphoenolpyruvate: step 5/7.</text>
</comment>
<feature type="binding site" evidence="11">
    <location>
        <position position="89"/>
    </location>
    <ligand>
        <name>substrate</name>
    </ligand>
</feature>
<dbReference type="InterPro" id="IPR031322">
    <property type="entry name" value="Shikimate/glucono_kinase"/>
</dbReference>
<evidence type="ECO:0000256" key="11">
    <source>
        <dbReference type="HAMAP-Rule" id="MF_00109"/>
    </source>
</evidence>
<comment type="subunit">
    <text evidence="11">Monomer.</text>
</comment>
<gene>
    <name evidence="11" type="primary">aroK</name>
    <name evidence="12" type="ORF">SAMN04488241_104116</name>
</gene>
<dbReference type="Gene3D" id="3.40.50.300">
    <property type="entry name" value="P-loop containing nucleotide triphosphate hydrolases"/>
    <property type="match status" value="1"/>
</dbReference>
<dbReference type="HAMAP" id="MF_00109">
    <property type="entry name" value="Shikimate_kinase"/>
    <property type="match status" value="1"/>
</dbReference>